<feature type="region of interest" description="Disordered" evidence="1">
    <location>
        <begin position="41"/>
        <end position="71"/>
    </location>
</feature>
<evidence type="ECO:0000256" key="2">
    <source>
        <dbReference type="SAM" id="SignalP"/>
    </source>
</evidence>
<sequence length="71" mass="7974">MRKSLLSALGLAVALAFSMPIVGASSANAAETAKHVMHKKHHHRAHHRKHHRKHHARKHHRHHYAAAKKAA</sequence>
<keyword evidence="4" id="KW-1185">Reference proteome</keyword>
<protein>
    <submittedName>
        <fullName evidence="3">Uncharacterized protein</fullName>
    </submittedName>
</protein>
<dbReference type="Proteomes" id="UP000094412">
    <property type="component" value="Unassembled WGS sequence"/>
</dbReference>
<reference evidence="3 4" key="1">
    <citation type="submission" date="2016-08" db="EMBL/GenBank/DDBJ databases">
        <title>Whole genome sequence of Mesorhizobium sp. strain UASWS1009 isolated from industrial sewage.</title>
        <authorList>
            <person name="Crovadore J."/>
            <person name="Calmin G."/>
            <person name="Chablais R."/>
            <person name="Cochard B."/>
            <person name="Lefort F."/>
        </authorList>
    </citation>
    <scope>NUCLEOTIDE SEQUENCE [LARGE SCALE GENOMIC DNA]</scope>
    <source>
        <strain evidence="3 4">UASWS1009</strain>
    </source>
</reference>
<dbReference type="RefSeq" id="WP_024925540.1">
    <property type="nucleotide sequence ID" value="NZ_MDEO01000016.1"/>
</dbReference>
<proteinExistence type="predicted"/>
<comment type="caution">
    <text evidence="3">The sequence shown here is derived from an EMBL/GenBank/DDBJ whole genome shotgun (WGS) entry which is preliminary data.</text>
</comment>
<dbReference type="AlphaFoldDB" id="A0A1C2EEE5"/>
<gene>
    <name evidence="3" type="ORF">QV13_00350</name>
</gene>
<keyword evidence="2" id="KW-0732">Signal</keyword>
<feature type="signal peptide" evidence="2">
    <location>
        <begin position="1"/>
        <end position="29"/>
    </location>
</feature>
<accession>A0A1C2EEE5</accession>
<evidence type="ECO:0000313" key="3">
    <source>
        <dbReference type="EMBL" id="OCX25454.1"/>
    </source>
</evidence>
<feature type="chain" id="PRO_5008660322" evidence="2">
    <location>
        <begin position="30"/>
        <end position="71"/>
    </location>
</feature>
<dbReference type="EMBL" id="MDEO01000016">
    <property type="protein sequence ID" value="OCX25454.1"/>
    <property type="molecule type" value="Genomic_DNA"/>
</dbReference>
<organism evidence="3 4">
    <name type="scientific">Mesorhizobium hungaricum</name>
    <dbReference type="NCBI Taxonomy" id="1566387"/>
    <lineage>
        <taxon>Bacteria</taxon>
        <taxon>Pseudomonadati</taxon>
        <taxon>Pseudomonadota</taxon>
        <taxon>Alphaproteobacteria</taxon>
        <taxon>Hyphomicrobiales</taxon>
        <taxon>Phyllobacteriaceae</taxon>
        <taxon>Mesorhizobium</taxon>
    </lineage>
</organism>
<evidence type="ECO:0000313" key="4">
    <source>
        <dbReference type="Proteomes" id="UP000094412"/>
    </source>
</evidence>
<name>A0A1C2EEE5_9HYPH</name>
<evidence type="ECO:0000256" key="1">
    <source>
        <dbReference type="SAM" id="MobiDB-lite"/>
    </source>
</evidence>